<dbReference type="InterPro" id="IPR000719">
    <property type="entry name" value="Prot_kinase_dom"/>
</dbReference>
<dbReference type="PROSITE" id="PS50011">
    <property type="entry name" value="PROTEIN_KINASE_DOM"/>
    <property type="match status" value="1"/>
</dbReference>
<dbReference type="GO" id="GO:0004672">
    <property type="term" value="F:protein kinase activity"/>
    <property type="evidence" value="ECO:0007669"/>
    <property type="project" value="InterPro"/>
</dbReference>
<evidence type="ECO:0000313" key="3">
    <source>
        <dbReference type="Proteomes" id="UP000292702"/>
    </source>
</evidence>
<dbReference type="Gene3D" id="1.10.510.10">
    <property type="entry name" value="Transferase(Phosphotransferase) domain 1"/>
    <property type="match status" value="1"/>
</dbReference>
<organism evidence="2 3">
    <name type="scientific">Steccherinum ochraceum</name>
    <dbReference type="NCBI Taxonomy" id="92696"/>
    <lineage>
        <taxon>Eukaryota</taxon>
        <taxon>Fungi</taxon>
        <taxon>Dikarya</taxon>
        <taxon>Basidiomycota</taxon>
        <taxon>Agaricomycotina</taxon>
        <taxon>Agaricomycetes</taxon>
        <taxon>Polyporales</taxon>
        <taxon>Steccherinaceae</taxon>
        <taxon>Steccherinum</taxon>
    </lineage>
</organism>
<gene>
    <name evidence="2" type="ORF">EIP91_004968</name>
</gene>
<dbReference type="GO" id="GO:0005524">
    <property type="term" value="F:ATP binding"/>
    <property type="evidence" value="ECO:0007669"/>
    <property type="project" value="InterPro"/>
</dbReference>
<reference evidence="2 3" key="1">
    <citation type="submission" date="2018-11" db="EMBL/GenBank/DDBJ databases">
        <title>Genome assembly of Steccherinum ochraceum LE-BIN_3174, the white-rot fungus of the Steccherinaceae family (The Residual Polyporoid clade, Polyporales, Basidiomycota).</title>
        <authorList>
            <person name="Fedorova T.V."/>
            <person name="Glazunova O.A."/>
            <person name="Landesman E.O."/>
            <person name="Moiseenko K.V."/>
            <person name="Psurtseva N.V."/>
            <person name="Savinova O.S."/>
            <person name="Shakhova N.V."/>
            <person name="Tyazhelova T.V."/>
            <person name="Vasina D.V."/>
        </authorList>
    </citation>
    <scope>NUCLEOTIDE SEQUENCE [LARGE SCALE GENOMIC DNA]</scope>
    <source>
        <strain evidence="2 3">LE-BIN_3174</strain>
    </source>
</reference>
<dbReference type="Proteomes" id="UP000292702">
    <property type="component" value="Unassembled WGS sequence"/>
</dbReference>
<dbReference type="EMBL" id="RWJN01000277">
    <property type="protein sequence ID" value="TCD63753.1"/>
    <property type="molecule type" value="Genomic_DNA"/>
</dbReference>
<feature type="domain" description="Protein kinase" evidence="1">
    <location>
        <begin position="1"/>
        <end position="244"/>
    </location>
</feature>
<protein>
    <recommendedName>
        <fullName evidence="1">Protein kinase domain-containing protein</fullName>
    </recommendedName>
</protein>
<dbReference type="AlphaFoldDB" id="A0A4R0RAT3"/>
<keyword evidence="3" id="KW-1185">Reference proteome</keyword>
<evidence type="ECO:0000259" key="1">
    <source>
        <dbReference type="PROSITE" id="PS50011"/>
    </source>
</evidence>
<sequence>MDKYQWHDDEIRALTERGLILENRGPLDRFNRVRPCYDSHERFFVAKAVPKDSSEVSVLRSLQAITCLRNRTIPAELVDCQHSTVVIMPFLDTLRMASPEYVTMEQYLYLFTQIIEGLDFMHERHITFGDIDAENIVWSVEAVNLRSFNIEADALYYIDFGAARRLSAGPGSGVTISDYKKHGGHFRPPEGADNLDPYAYDVYCLGETLYVTCQSAEECDSNFCFQPSFYSFIDTLRDPNPTRM</sequence>
<dbReference type="InterPro" id="IPR011009">
    <property type="entry name" value="Kinase-like_dom_sf"/>
</dbReference>
<proteinExistence type="predicted"/>
<dbReference type="OrthoDB" id="2802392at2759"/>
<comment type="caution">
    <text evidence="2">The sequence shown here is derived from an EMBL/GenBank/DDBJ whole genome shotgun (WGS) entry which is preliminary data.</text>
</comment>
<name>A0A4R0RAT3_9APHY</name>
<dbReference type="SUPFAM" id="SSF56112">
    <property type="entry name" value="Protein kinase-like (PK-like)"/>
    <property type="match status" value="1"/>
</dbReference>
<evidence type="ECO:0000313" key="2">
    <source>
        <dbReference type="EMBL" id="TCD63753.1"/>
    </source>
</evidence>
<accession>A0A4R0RAT3</accession>